<organism evidence="1 2">
    <name type="scientific">Mycena chlorophos</name>
    <name type="common">Agaric fungus</name>
    <name type="synonym">Agaricus chlorophos</name>
    <dbReference type="NCBI Taxonomy" id="658473"/>
    <lineage>
        <taxon>Eukaryota</taxon>
        <taxon>Fungi</taxon>
        <taxon>Dikarya</taxon>
        <taxon>Basidiomycota</taxon>
        <taxon>Agaricomycotina</taxon>
        <taxon>Agaricomycetes</taxon>
        <taxon>Agaricomycetidae</taxon>
        <taxon>Agaricales</taxon>
        <taxon>Marasmiineae</taxon>
        <taxon>Mycenaceae</taxon>
        <taxon>Mycena</taxon>
    </lineage>
</organism>
<proteinExistence type="predicted"/>
<dbReference type="EMBL" id="DF849478">
    <property type="protein sequence ID" value="GAT57491.1"/>
    <property type="molecule type" value="Genomic_DNA"/>
</dbReference>
<evidence type="ECO:0008006" key="3">
    <source>
        <dbReference type="Google" id="ProtNLM"/>
    </source>
</evidence>
<name>A0ABQ0M5Q0_MYCCL</name>
<keyword evidence="2" id="KW-1185">Reference proteome</keyword>
<protein>
    <recommendedName>
        <fullName evidence="3">F-box domain-containing protein</fullName>
    </recommendedName>
</protein>
<dbReference type="Proteomes" id="UP000815677">
    <property type="component" value="Unassembled WGS sequence"/>
</dbReference>
<evidence type="ECO:0000313" key="2">
    <source>
        <dbReference type="Proteomes" id="UP000815677"/>
    </source>
</evidence>
<evidence type="ECO:0000313" key="1">
    <source>
        <dbReference type="EMBL" id="GAT57491.1"/>
    </source>
</evidence>
<reference evidence="1" key="1">
    <citation type="submission" date="2014-09" db="EMBL/GenBank/DDBJ databases">
        <title>Genome sequence of the luminous mushroom Mycena chlorophos for searching fungal bioluminescence genes.</title>
        <authorList>
            <person name="Tanaka Y."/>
            <person name="Kasuga D."/>
            <person name="Oba Y."/>
            <person name="Hase S."/>
            <person name="Sato K."/>
            <person name="Oba Y."/>
            <person name="Sakakibara Y."/>
        </authorList>
    </citation>
    <scope>NUCLEOTIDE SEQUENCE</scope>
</reference>
<sequence>MEPDSSTATESLLRDDFYDLLARFTAPGLESQAQPMLHAAKADLAQIDAQIAELAAARNRQCRRVAAIQYAMSPLRMVPSEILTQIFRATIDADMRKLTQRSNANFKSILRLASVCSNW</sequence>
<gene>
    <name evidence="1" type="ORF">MCHLO_14016</name>
</gene>
<accession>A0ABQ0M5Q0</accession>